<dbReference type="PRINTS" id="PR00080">
    <property type="entry name" value="SDRFAMILY"/>
</dbReference>
<reference evidence="5" key="1">
    <citation type="submission" date="2019-12" db="EMBL/GenBank/DDBJ databases">
        <title>Mycobacterium spongiae sp. nov.</title>
        <authorList>
            <person name="Stinear T."/>
        </authorList>
    </citation>
    <scope>NUCLEOTIDE SEQUENCE</scope>
    <source>
        <strain evidence="5">FSD4b-SM</strain>
    </source>
</reference>
<dbReference type="PROSITE" id="PS00061">
    <property type="entry name" value="ADH_SHORT"/>
    <property type="match status" value="1"/>
</dbReference>
<evidence type="ECO:0000259" key="4">
    <source>
        <dbReference type="SMART" id="SM00822"/>
    </source>
</evidence>
<evidence type="ECO:0000256" key="2">
    <source>
        <dbReference type="ARBA" id="ARBA00023002"/>
    </source>
</evidence>
<keyword evidence="2" id="KW-0560">Oxidoreductase</keyword>
<comment type="similarity">
    <text evidence="1 3">Belongs to the short-chain dehydrogenases/reductases (SDR) family.</text>
</comment>
<dbReference type="Gene3D" id="3.40.50.720">
    <property type="entry name" value="NAD(P)-binding Rossmann-like Domain"/>
    <property type="match status" value="1"/>
</dbReference>
<dbReference type="PRINTS" id="PR00081">
    <property type="entry name" value="GDHRDH"/>
</dbReference>
<dbReference type="KEGG" id="mspg:F6B93_16625"/>
<evidence type="ECO:0000256" key="1">
    <source>
        <dbReference type="ARBA" id="ARBA00006484"/>
    </source>
</evidence>
<dbReference type="GO" id="GO:0016020">
    <property type="term" value="C:membrane"/>
    <property type="evidence" value="ECO:0007669"/>
    <property type="project" value="TreeGrafter"/>
</dbReference>
<protein>
    <submittedName>
        <fullName evidence="5">SDR family NAD(P)-dependent oxidoreductase</fullName>
    </submittedName>
</protein>
<dbReference type="SMART" id="SM00822">
    <property type="entry name" value="PKS_KR"/>
    <property type="match status" value="1"/>
</dbReference>
<dbReference type="CDD" id="cd05233">
    <property type="entry name" value="SDR_c"/>
    <property type="match status" value="1"/>
</dbReference>
<dbReference type="InterPro" id="IPR036291">
    <property type="entry name" value="NAD(P)-bd_dom_sf"/>
</dbReference>
<accession>A0A975PXP8</accession>
<name>A0A975PXP8_9MYCO</name>
<evidence type="ECO:0000313" key="5">
    <source>
        <dbReference type="EMBL" id="QUR68486.1"/>
    </source>
</evidence>
<dbReference type="SUPFAM" id="SSF51735">
    <property type="entry name" value="NAD(P)-binding Rossmann-fold domains"/>
    <property type="match status" value="1"/>
</dbReference>
<dbReference type="Proteomes" id="UP000682202">
    <property type="component" value="Chromosome"/>
</dbReference>
<dbReference type="InterPro" id="IPR020904">
    <property type="entry name" value="Sc_DH/Rdtase_CS"/>
</dbReference>
<dbReference type="Pfam" id="PF00106">
    <property type="entry name" value="adh_short"/>
    <property type="match status" value="1"/>
</dbReference>
<dbReference type="InterPro" id="IPR057326">
    <property type="entry name" value="KR_dom"/>
</dbReference>
<gene>
    <name evidence="5" type="ORF">F6B93_16625</name>
</gene>
<keyword evidence="6" id="KW-1185">Reference proteome</keyword>
<sequence>MSVVNLRGKRVVVTGASRGIGAALARAFRDAGAVVALVARTEDTLTELANELGGTAHIADLSDPAEVATLFADIEDQAGPVDVLVNNAADVVVAGFASVHADELHKVTQVNYLAAAELCRQAIPRMLQRNGGHIVNVSSLMGCTNLPGLLVYSASKAALSHFTAGLRVDLRGLPISTTLVELGPIPTDMLAKTKTYEPTARSFRRLHYTGALVAIPAEKVAERTVIAVQKGRKHVRLPKRAAAVSMIVEIPRRATEFVLTGMSHQAT</sequence>
<dbReference type="GO" id="GO:0016491">
    <property type="term" value="F:oxidoreductase activity"/>
    <property type="evidence" value="ECO:0007669"/>
    <property type="project" value="UniProtKB-KW"/>
</dbReference>
<organism evidence="5 6">
    <name type="scientific">Mycobacterium spongiae</name>
    <dbReference type="NCBI Taxonomy" id="886343"/>
    <lineage>
        <taxon>Bacteria</taxon>
        <taxon>Bacillati</taxon>
        <taxon>Actinomycetota</taxon>
        <taxon>Actinomycetes</taxon>
        <taxon>Mycobacteriales</taxon>
        <taxon>Mycobacteriaceae</taxon>
        <taxon>Mycobacterium</taxon>
    </lineage>
</organism>
<dbReference type="AlphaFoldDB" id="A0A975PXP8"/>
<dbReference type="InterPro" id="IPR002347">
    <property type="entry name" value="SDR_fam"/>
</dbReference>
<dbReference type="PANTHER" id="PTHR44196">
    <property type="entry name" value="DEHYDROGENASE/REDUCTASE SDR FAMILY MEMBER 7B"/>
    <property type="match status" value="1"/>
</dbReference>
<feature type="domain" description="Ketoreductase" evidence="4">
    <location>
        <begin position="9"/>
        <end position="185"/>
    </location>
</feature>
<dbReference type="PANTHER" id="PTHR44196:SF1">
    <property type="entry name" value="DEHYDROGENASE_REDUCTASE SDR FAMILY MEMBER 7B"/>
    <property type="match status" value="1"/>
</dbReference>
<evidence type="ECO:0000313" key="6">
    <source>
        <dbReference type="Proteomes" id="UP000682202"/>
    </source>
</evidence>
<dbReference type="EMBL" id="CP046600">
    <property type="protein sequence ID" value="QUR68486.1"/>
    <property type="molecule type" value="Genomic_DNA"/>
</dbReference>
<proteinExistence type="inferred from homology"/>
<evidence type="ECO:0000256" key="3">
    <source>
        <dbReference type="RuleBase" id="RU000363"/>
    </source>
</evidence>